<sequence>MVRPVAVVAAMNSVEGLSPLIREAFELREQGLLLKEVAFALGIKPSAAFMRIKRARDYLDLPPTARQEARALAQE</sequence>
<dbReference type="Gene3D" id="1.10.10.10">
    <property type="entry name" value="Winged helix-like DNA-binding domain superfamily/Winged helix DNA-binding domain"/>
    <property type="match status" value="1"/>
</dbReference>
<dbReference type="EMBL" id="LAZR01061731">
    <property type="protein sequence ID" value="KKK62987.1"/>
    <property type="molecule type" value="Genomic_DNA"/>
</dbReference>
<dbReference type="Pfam" id="PF08281">
    <property type="entry name" value="Sigma70_r4_2"/>
    <property type="match status" value="1"/>
</dbReference>
<name>A0A0F8X1N1_9ZZZZ</name>
<comment type="caution">
    <text evidence="2">The sequence shown here is derived from an EMBL/GenBank/DDBJ whole genome shotgun (WGS) entry which is preliminary data.</text>
</comment>
<dbReference type="GO" id="GO:0016987">
    <property type="term" value="F:sigma factor activity"/>
    <property type="evidence" value="ECO:0007669"/>
    <property type="project" value="InterPro"/>
</dbReference>
<accession>A0A0F8X1N1</accession>
<dbReference type="InterPro" id="IPR013324">
    <property type="entry name" value="RNA_pol_sigma_r3/r4-like"/>
</dbReference>
<organism evidence="2">
    <name type="scientific">marine sediment metagenome</name>
    <dbReference type="NCBI Taxonomy" id="412755"/>
    <lineage>
        <taxon>unclassified sequences</taxon>
        <taxon>metagenomes</taxon>
        <taxon>ecological metagenomes</taxon>
    </lineage>
</organism>
<feature type="non-terminal residue" evidence="2">
    <location>
        <position position="75"/>
    </location>
</feature>
<dbReference type="AlphaFoldDB" id="A0A0F8X1N1"/>
<dbReference type="GO" id="GO:0003677">
    <property type="term" value="F:DNA binding"/>
    <property type="evidence" value="ECO:0007669"/>
    <property type="project" value="InterPro"/>
</dbReference>
<evidence type="ECO:0000313" key="2">
    <source>
        <dbReference type="EMBL" id="KKK62987.1"/>
    </source>
</evidence>
<proteinExistence type="predicted"/>
<evidence type="ECO:0000259" key="1">
    <source>
        <dbReference type="Pfam" id="PF08281"/>
    </source>
</evidence>
<dbReference type="SUPFAM" id="SSF88659">
    <property type="entry name" value="Sigma3 and sigma4 domains of RNA polymerase sigma factors"/>
    <property type="match status" value="1"/>
</dbReference>
<dbReference type="InterPro" id="IPR013249">
    <property type="entry name" value="RNA_pol_sigma70_r4_t2"/>
</dbReference>
<dbReference type="InterPro" id="IPR036388">
    <property type="entry name" value="WH-like_DNA-bd_sf"/>
</dbReference>
<protein>
    <recommendedName>
        <fullName evidence="1">RNA polymerase sigma factor 70 region 4 type 2 domain-containing protein</fullName>
    </recommendedName>
</protein>
<reference evidence="2" key="1">
    <citation type="journal article" date="2015" name="Nature">
        <title>Complex archaea that bridge the gap between prokaryotes and eukaryotes.</title>
        <authorList>
            <person name="Spang A."/>
            <person name="Saw J.H."/>
            <person name="Jorgensen S.L."/>
            <person name="Zaremba-Niedzwiedzka K."/>
            <person name="Martijn J."/>
            <person name="Lind A.E."/>
            <person name="van Eijk R."/>
            <person name="Schleper C."/>
            <person name="Guy L."/>
            <person name="Ettema T.J."/>
        </authorList>
    </citation>
    <scope>NUCLEOTIDE SEQUENCE</scope>
</reference>
<dbReference type="GO" id="GO:0006352">
    <property type="term" value="P:DNA-templated transcription initiation"/>
    <property type="evidence" value="ECO:0007669"/>
    <property type="project" value="InterPro"/>
</dbReference>
<feature type="domain" description="RNA polymerase sigma factor 70 region 4 type 2" evidence="1">
    <location>
        <begin position="13"/>
        <end position="57"/>
    </location>
</feature>
<gene>
    <name evidence="2" type="ORF">LCGC14_2998870</name>
</gene>